<dbReference type="EMBL" id="BAAFRS010000055">
    <property type="protein sequence ID" value="GAB1220643.1"/>
    <property type="molecule type" value="Genomic_DNA"/>
</dbReference>
<gene>
    <name evidence="7" type="ORF">ENUP19_0055G0112</name>
</gene>
<keyword evidence="8" id="KW-1185">Reference proteome</keyword>
<dbReference type="PANTHER" id="PTHR45639:SF3">
    <property type="entry name" value="HYPOXIA UP-REGULATED PROTEIN 1"/>
    <property type="match status" value="1"/>
</dbReference>
<evidence type="ECO:0000256" key="3">
    <source>
        <dbReference type="ARBA" id="ARBA00023186"/>
    </source>
</evidence>
<keyword evidence="2" id="KW-0067">ATP-binding</keyword>
<feature type="transmembrane region" description="Helical" evidence="5">
    <location>
        <begin position="640"/>
        <end position="663"/>
    </location>
</feature>
<evidence type="ECO:0000256" key="4">
    <source>
        <dbReference type="SAM" id="Coils"/>
    </source>
</evidence>
<dbReference type="InterPro" id="IPR043129">
    <property type="entry name" value="ATPase_NBD"/>
</dbReference>
<sequence>MVRLLIFTIVITLFAYCQGAVIVDYGHEHISVAWYSNNRIDILDDSHGNRNVYSKIAYHCKRQDLIYGQQAQSMIGNQLINTISPLYSEMEQIENCTIHQDFTSLLALQMDNLFYKLDNENNTRISLTNLFSLDSRHSSYFIIPSSFTPYDIDRIRLILPEVQFITKHKLHAGMILGAVSKRVIDMKDEYVMIDCGAHETAVTKVKMINGTQFSIISSDIIPLSIHTLNKKLASLVGSVRGVLENHNFMNQINELRIKLSSNQEITMFIEELEKNVTITRDQFNTVIADDLKPLENVLNTIKKELNENSTIFVIGGLSYTPRIKEVIEQTFGNYSIRLSGDQYLMESAKMLITLENMLESPMNITDIIPYPINIKVNEQEMPFINNERQITLDQVYNIPLSKTNKLEFIADMSGTKRSVRIYSIEKMEKDTNATIHFSSIEKGFISSIKIENSTIELIPTFNSSNIKEEIKEQREKEQTKRKSEAAVIKKRQEYEMLLNDFKRYITGGIDDIENVESIFVDVERRVVWLEDQLDLTLEDIEKEYNEFKNKYEKELDLYFDFQMFNLRMESMGTKIGNIIEEMRMLRMSQGQEYAKKINDAIQHTSNKKTDRDSFEVLINKLYDEMVNKVNKKKRSITLRGYWQIFGYVVVAISVMLILYLSFFKTKKSTAIKRLHKKQH</sequence>
<evidence type="ECO:0000256" key="6">
    <source>
        <dbReference type="SAM" id="SignalP"/>
    </source>
</evidence>
<dbReference type="InterPro" id="IPR013126">
    <property type="entry name" value="Hsp_70_fam"/>
</dbReference>
<evidence type="ECO:0000313" key="7">
    <source>
        <dbReference type="EMBL" id="GAB1220643.1"/>
    </source>
</evidence>
<evidence type="ECO:0000256" key="5">
    <source>
        <dbReference type="SAM" id="Phobius"/>
    </source>
</evidence>
<keyword evidence="1" id="KW-0547">Nucleotide-binding</keyword>
<dbReference type="Gene3D" id="3.30.420.40">
    <property type="match status" value="2"/>
</dbReference>
<keyword evidence="4" id="KW-0175">Coiled coil</keyword>
<feature type="signal peptide" evidence="6">
    <location>
        <begin position="1"/>
        <end position="19"/>
    </location>
</feature>
<dbReference type="SUPFAM" id="SSF53067">
    <property type="entry name" value="Actin-like ATPase domain"/>
    <property type="match status" value="2"/>
</dbReference>
<dbReference type="Proteomes" id="UP001628156">
    <property type="component" value="Unassembled WGS sequence"/>
</dbReference>
<accession>A0ABQ0DCQ7</accession>
<feature type="coiled-coil region" evidence="4">
    <location>
        <begin position="530"/>
        <end position="557"/>
    </location>
</feature>
<keyword evidence="5" id="KW-1133">Transmembrane helix</keyword>
<evidence type="ECO:0000256" key="2">
    <source>
        <dbReference type="ARBA" id="ARBA00022840"/>
    </source>
</evidence>
<dbReference type="PANTHER" id="PTHR45639">
    <property type="entry name" value="HSC70CB, ISOFORM G-RELATED"/>
    <property type="match status" value="1"/>
</dbReference>
<evidence type="ECO:0000313" key="8">
    <source>
        <dbReference type="Proteomes" id="UP001628156"/>
    </source>
</evidence>
<keyword evidence="6" id="KW-0732">Signal</keyword>
<name>A0ABQ0DCQ7_9EUKA</name>
<dbReference type="Gene3D" id="3.90.640.10">
    <property type="entry name" value="Actin, Chain A, domain 4"/>
    <property type="match status" value="1"/>
</dbReference>
<protein>
    <recommendedName>
        <fullName evidence="9">DnaK family protein</fullName>
    </recommendedName>
</protein>
<organism evidence="7 8">
    <name type="scientific">Entamoeba nuttalli</name>
    <dbReference type="NCBI Taxonomy" id="412467"/>
    <lineage>
        <taxon>Eukaryota</taxon>
        <taxon>Amoebozoa</taxon>
        <taxon>Evosea</taxon>
        <taxon>Archamoebae</taxon>
        <taxon>Mastigamoebida</taxon>
        <taxon>Entamoebidae</taxon>
        <taxon>Entamoeba</taxon>
    </lineage>
</organism>
<feature type="chain" id="PRO_5047202352" description="DnaK family protein" evidence="6">
    <location>
        <begin position="20"/>
        <end position="679"/>
    </location>
</feature>
<keyword evidence="3" id="KW-0143">Chaperone</keyword>
<evidence type="ECO:0000256" key="1">
    <source>
        <dbReference type="ARBA" id="ARBA00022741"/>
    </source>
</evidence>
<evidence type="ECO:0008006" key="9">
    <source>
        <dbReference type="Google" id="ProtNLM"/>
    </source>
</evidence>
<dbReference type="Pfam" id="PF00012">
    <property type="entry name" value="HSP70"/>
    <property type="match status" value="1"/>
</dbReference>
<reference evidence="7 8" key="1">
    <citation type="journal article" date="2019" name="PLoS Negl. Trop. Dis.">
        <title>Whole genome sequencing of Entamoeba nuttalli reveals mammalian host-related molecular signatures and a novel octapeptide-repeat surface protein.</title>
        <authorList>
            <person name="Tanaka M."/>
            <person name="Makiuchi T."/>
            <person name="Komiyama T."/>
            <person name="Shiina T."/>
            <person name="Osaki K."/>
            <person name="Tachibana H."/>
        </authorList>
    </citation>
    <scope>NUCLEOTIDE SEQUENCE [LARGE SCALE GENOMIC DNA]</scope>
    <source>
        <strain evidence="7 8">P19-061405</strain>
    </source>
</reference>
<keyword evidence="5" id="KW-0812">Transmembrane</keyword>
<keyword evidence="5" id="KW-0472">Membrane</keyword>
<proteinExistence type="predicted"/>
<comment type="caution">
    <text evidence="7">The sequence shown here is derived from an EMBL/GenBank/DDBJ whole genome shotgun (WGS) entry which is preliminary data.</text>
</comment>